<evidence type="ECO:0000256" key="4">
    <source>
        <dbReference type="ARBA" id="ARBA00022801"/>
    </source>
</evidence>
<dbReference type="SUPFAM" id="SSF88723">
    <property type="entry name" value="PIN domain-like"/>
    <property type="match status" value="1"/>
</dbReference>
<keyword evidence="1 6" id="KW-1277">Toxin-antitoxin system</keyword>
<reference evidence="8 9" key="1">
    <citation type="submission" date="2018-03" db="EMBL/GenBank/DDBJ databases">
        <title>Genomic Encyclopedia of Archaeal and Bacterial Type Strains, Phase II (KMG-II): from individual species to whole genera.</title>
        <authorList>
            <person name="Goeker M."/>
        </authorList>
    </citation>
    <scope>NUCLEOTIDE SEQUENCE [LARGE SCALE GENOMIC DNA]</scope>
    <source>
        <strain evidence="8 9">DSM 44720</strain>
    </source>
</reference>
<dbReference type="GO" id="GO:0004540">
    <property type="term" value="F:RNA nuclease activity"/>
    <property type="evidence" value="ECO:0007669"/>
    <property type="project" value="InterPro"/>
</dbReference>
<feature type="binding site" evidence="6">
    <location>
        <position position="90"/>
    </location>
    <ligand>
        <name>Mg(2+)</name>
        <dbReference type="ChEBI" id="CHEBI:18420"/>
    </ligand>
</feature>
<evidence type="ECO:0000256" key="6">
    <source>
        <dbReference type="HAMAP-Rule" id="MF_00265"/>
    </source>
</evidence>
<keyword evidence="6" id="KW-0800">Toxin</keyword>
<keyword evidence="9" id="KW-1185">Reference proteome</keyword>
<dbReference type="Pfam" id="PF01850">
    <property type="entry name" value="PIN"/>
    <property type="match status" value="1"/>
</dbReference>
<organism evidence="8 9">
    <name type="scientific">Umezawaea tangerina</name>
    <dbReference type="NCBI Taxonomy" id="84725"/>
    <lineage>
        <taxon>Bacteria</taxon>
        <taxon>Bacillati</taxon>
        <taxon>Actinomycetota</taxon>
        <taxon>Actinomycetes</taxon>
        <taxon>Pseudonocardiales</taxon>
        <taxon>Pseudonocardiaceae</taxon>
        <taxon>Umezawaea</taxon>
    </lineage>
</organism>
<evidence type="ECO:0000256" key="5">
    <source>
        <dbReference type="ARBA" id="ARBA00022842"/>
    </source>
</evidence>
<protein>
    <recommendedName>
        <fullName evidence="6">Ribonuclease VapC</fullName>
        <shortName evidence="6">RNase VapC</shortName>
        <ecNumber evidence="6">3.1.-.-</ecNumber>
    </recommendedName>
    <alternativeName>
        <fullName evidence="6">Toxin VapC</fullName>
    </alternativeName>
</protein>
<keyword evidence="4 6" id="KW-0378">Hydrolase</keyword>
<dbReference type="InterPro" id="IPR029060">
    <property type="entry name" value="PIN-like_dom_sf"/>
</dbReference>
<dbReference type="EC" id="3.1.-.-" evidence="6"/>
<dbReference type="AlphaFoldDB" id="A0A2T0TAE4"/>
<evidence type="ECO:0000256" key="3">
    <source>
        <dbReference type="ARBA" id="ARBA00022723"/>
    </source>
</evidence>
<keyword evidence="2 6" id="KW-0540">Nuclease</keyword>
<dbReference type="GO" id="GO:0000287">
    <property type="term" value="F:magnesium ion binding"/>
    <property type="evidence" value="ECO:0007669"/>
    <property type="project" value="UniProtKB-UniRule"/>
</dbReference>
<dbReference type="Proteomes" id="UP000239494">
    <property type="component" value="Unassembled WGS sequence"/>
</dbReference>
<proteinExistence type="inferred from homology"/>
<evidence type="ECO:0000313" key="9">
    <source>
        <dbReference type="Proteomes" id="UP000239494"/>
    </source>
</evidence>
<evidence type="ECO:0000256" key="1">
    <source>
        <dbReference type="ARBA" id="ARBA00022649"/>
    </source>
</evidence>
<keyword evidence="5 6" id="KW-0460">Magnesium</keyword>
<dbReference type="GO" id="GO:0016787">
    <property type="term" value="F:hydrolase activity"/>
    <property type="evidence" value="ECO:0007669"/>
    <property type="project" value="UniProtKB-KW"/>
</dbReference>
<dbReference type="HAMAP" id="MF_00265">
    <property type="entry name" value="VapC_Nob1"/>
    <property type="match status" value="1"/>
</dbReference>
<evidence type="ECO:0000313" key="8">
    <source>
        <dbReference type="EMBL" id="PRY42624.1"/>
    </source>
</evidence>
<comment type="caution">
    <text evidence="8">The sequence shown here is derived from an EMBL/GenBank/DDBJ whole genome shotgun (WGS) entry which is preliminary data.</text>
</comment>
<gene>
    <name evidence="6" type="primary">vapC</name>
    <name evidence="8" type="ORF">CLV43_104459</name>
</gene>
<comment type="function">
    <text evidence="6">Toxic component of a toxin-antitoxin (TA) system. An RNase.</text>
</comment>
<dbReference type="OrthoDB" id="4750219at2"/>
<evidence type="ECO:0000256" key="2">
    <source>
        <dbReference type="ARBA" id="ARBA00022722"/>
    </source>
</evidence>
<dbReference type="Gene3D" id="3.40.50.1010">
    <property type="entry name" value="5'-nuclease"/>
    <property type="match status" value="1"/>
</dbReference>
<feature type="domain" description="PIN" evidence="7">
    <location>
        <begin position="2"/>
        <end position="118"/>
    </location>
</feature>
<dbReference type="GO" id="GO:0090729">
    <property type="term" value="F:toxin activity"/>
    <property type="evidence" value="ECO:0007669"/>
    <property type="project" value="UniProtKB-KW"/>
</dbReference>
<evidence type="ECO:0000259" key="7">
    <source>
        <dbReference type="Pfam" id="PF01850"/>
    </source>
</evidence>
<name>A0A2T0TAE4_9PSEU</name>
<dbReference type="EMBL" id="PVTF01000004">
    <property type="protein sequence ID" value="PRY42624.1"/>
    <property type="molecule type" value="Genomic_DNA"/>
</dbReference>
<accession>A0A2T0TAE4</accession>
<dbReference type="CDD" id="cd09874">
    <property type="entry name" value="PIN_MT3492-like"/>
    <property type="match status" value="1"/>
</dbReference>
<dbReference type="InterPro" id="IPR002716">
    <property type="entry name" value="PIN_dom"/>
</dbReference>
<comment type="cofactor">
    <cofactor evidence="6">
        <name>Mg(2+)</name>
        <dbReference type="ChEBI" id="CHEBI:18420"/>
    </cofactor>
</comment>
<comment type="similarity">
    <text evidence="6">Belongs to the PINc/VapC protein family.</text>
</comment>
<dbReference type="InterPro" id="IPR022907">
    <property type="entry name" value="VapC_family"/>
</dbReference>
<sequence length="129" mass="14116">MIYFDTSALVKLVCEEPETKALRAWMDERPTAGRATSSLARVELIRAVRHEGDAAIRLASMILVELDNVTMTFDLLDTAGALPFQLKSLDAIHLTSAMRFRGDLEAFVTYDRRLATAAHDAGLPVAAPA</sequence>
<dbReference type="RefSeq" id="WP_106188003.1">
    <property type="nucleotide sequence ID" value="NZ_PVTF01000004.1"/>
</dbReference>
<keyword evidence="3 6" id="KW-0479">Metal-binding</keyword>
<feature type="binding site" evidence="6">
    <location>
        <position position="5"/>
    </location>
    <ligand>
        <name>Mg(2+)</name>
        <dbReference type="ChEBI" id="CHEBI:18420"/>
    </ligand>
</feature>